<comment type="caution">
    <text evidence="2">The sequence shown here is derived from an EMBL/GenBank/DDBJ whole genome shotgun (WGS) entry which is preliminary data.</text>
</comment>
<dbReference type="EMBL" id="JBEPML010000008">
    <property type="protein sequence ID" value="MET3792518.1"/>
    <property type="molecule type" value="Genomic_DNA"/>
</dbReference>
<feature type="domain" description="Transposase IS66 C-terminal" evidence="1">
    <location>
        <begin position="59"/>
        <end position="94"/>
    </location>
</feature>
<protein>
    <recommendedName>
        <fullName evidence="1">Transposase IS66 C-terminal domain-containing protein</fullName>
    </recommendedName>
</protein>
<dbReference type="Pfam" id="PF13817">
    <property type="entry name" value="DDE_Tnp_IS66_C"/>
    <property type="match status" value="1"/>
</dbReference>
<proteinExistence type="predicted"/>
<reference evidence="2 3" key="1">
    <citation type="submission" date="2024-06" db="EMBL/GenBank/DDBJ databases">
        <title>Genomic Encyclopedia of Type Strains, Phase IV (KMG-IV): sequencing the most valuable type-strain genomes for metagenomic binning, comparative biology and taxonomic classification.</title>
        <authorList>
            <person name="Goeker M."/>
        </authorList>
    </citation>
    <scope>NUCLEOTIDE SEQUENCE [LARGE SCALE GENOMIC DNA]</scope>
    <source>
        <strain evidence="2 3">DSM 27865</strain>
    </source>
</reference>
<accession>A0ABV2N3T7</accession>
<gene>
    <name evidence="2" type="ORF">ABID37_002735</name>
</gene>
<keyword evidence="3" id="KW-1185">Reference proteome</keyword>
<evidence type="ECO:0000313" key="3">
    <source>
        <dbReference type="Proteomes" id="UP001549076"/>
    </source>
</evidence>
<sequence length="106" mass="11867">MCSRRAALQALDIRPYQMKATGSGYSFAHGILLKEIIQENLILQTQPRYVGTPTRLPTIATARLNDVDPQAWLADVLARIANTPQSRLADLLPWNWRRPTVTVKAA</sequence>
<dbReference type="Proteomes" id="UP001549076">
    <property type="component" value="Unassembled WGS sequence"/>
</dbReference>
<evidence type="ECO:0000259" key="1">
    <source>
        <dbReference type="Pfam" id="PF13817"/>
    </source>
</evidence>
<evidence type="ECO:0000313" key="2">
    <source>
        <dbReference type="EMBL" id="MET3792518.1"/>
    </source>
</evidence>
<dbReference type="InterPro" id="IPR039552">
    <property type="entry name" value="IS66_C"/>
</dbReference>
<name>A0ABV2N3T7_9HYPH</name>
<organism evidence="2 3">
    <name type="scientific">Aquamicrobium terrae</name>
    <dbReference type="NCBI Taxonomy" id="1324945"/>
    <lineage>
        <taxon>Bacteria</taxon>
        <taxon>Pseudomonadati</taxon>
        <taxon>Pseudomonadota</taxon>
        <taxon>Alphaproteobacteria</taxon>
        <taxon>Hyphomicrobiales</taxon>
        <taxon>Phyllobacteriaceae</taxon>
        <taxon>Aquamicrobium</taxon>
    </lineage>
</organism>